<dbReference type="RefSeq" id="WP_091149642.1">
    <property type="nucleotide sequence ID" value="NZ_FNAI01000005.1"/>
</dbReference>
<sequence length="232" mass="24995">MKNLYYTIGALFLLTISFSSCKLDYPVTPTEANTIPIKGYHPPDTTGTNPDNPATPGEYYFTCSLDGAKINWQTTDGFNGWVTGSAGATSNDQGEITGSLIATISDSKNFQPQIGIEIGTFHVLPDGDRADAFNSLVKPEQWNFGVENNGRDTKYITISYVDATGKMYTSALATQTGTVTIVSATPIPKELGFDDSIKIKLTFSCLLYPVDKTGPPLTLVAGEATVRLENLL</sequence>
<evidence type="ECO:0000313" key="2">
    <source>
        <dbReference type="EMBL" id="SDE26872.1"/>
    </source>
</evidence>
<feature type="signal peptide" evidence="1">
    <location>
        <begin position="1"/>
        <end position="22"/>
    </location>
</feature>
<evidence type="ECO:0000313" key="3">
    <source>
        <dbReference type="Proteomes" id="UP000199072"/>
    </source>
</evidence>
<dbReference type="AlphaFoldDB" id="A0A1G7BIW8"/>
<dbReference type="Proteomes" id="UP000199072">
    <property type="component" value="Unassembled WGS sequence"/>
</dbReference>
<keyword evidence="1" id="KW-0732">Signal</keyword>
<gene>
    <name evidence="2" type="ORF">SAMN05216464_10541</name>
</gene>
<protein>
    <submittedName>
        <fullName evidence="2">Uncharacterized protein</fullName>
    </submittedName>
</protein>
<dbReference type="OrthoDB" id="661657at2"/>
<name>A0A1G7BIW8_9SPHI</name>
<dbReference type="STRING" id="1391627.SAMN05216464_10541"/>
<proteinExistence type="predicted"/>
<dbReference type="EMBL" id="FNAI01000005">
    <property type="protein sequence ID" value="SDE26872.1"/>
    <property type="molecule type" value="Genomic_DNA"/>
</dbReference>
<reference evidence="2 3" key="1">
    <citation type="submission" date="2016-10" db="EMBL/GenBank/DDBJ databases">
        <authorList>
            <person name="de Groot N.N."/>
        </authorList>
    </citation>
    <scope>NUCLEOTIDE SEQUENCE [LARGE SCALE GENOMIC DNA]</scope>
    <source>
        <strain evidence="2 3">47C3B</strain>
    </source>
</reference>
<accession>A0A1G7BIW8</accession>
<feature type="chain" id="PRO_5011585766" evidence="1">
    <location>
        <begin position="23"/>
        <end position="232"/>
    </location>
</feature>
<organism evidence="2 3">
    <name type="scientific">Mucilaginibacter pineti</name>
    <dbReference type="NCBI Taxonomy" id="1391627"/>
    <lineage>
        <taxon>Bacteria</taxon>
        <taxon>Pseudomonadati</taxon>
        <taxon>Bacteroidota</taxon>
        <taxon>Sphingobacteriia</taxon>
        <taxon>Sphingobacteriales</taxon>
        <taxon>Sphingobacteriaceae</taxon>
        <taxon>Mucilaginibacter</taxon>
    </lineage>
</organism>
<evidence type="ECO:0000256" key="1">
    <source>
        <dbReference type="SAM" id="SignalP"/>
    </source>
</evidence>
<dbReference type="PROSITE" id="PS51257">
    <property type="entry name" value="PROKAR_LIPOPROTEIN"/>
    <property type="match status" value="1"/>
</dbReference>
<keyword evidence="3" id="KW-1185">Reference proteome</keyword>